<feature type="region of interest" description="Disordered" evidence="1">
    <location>
        <begin position="1"/>
        <end position="27"/>
    </location>
</feature>
<reference evidence="2" key="1">
    <citation type="submission" date="2018-05" db="EMBL/GenBank/DDBJ databases">
        <authorList>
            <person name="Lanie J.A."/>
            <person name="Ng W.-L."/>
            <person name="Kazmierczak K.M."/>
            <person name="Andrzejewski T.M."/>
            <person name="Davidsen T.M."/>
            <person name="Wayne K.J."/>
            <person name="Tettelin H."/>
            <person name="Glass J.I."/>
            <person name="Rusch D."/>
            <person name="Podicherti R."/>
            <person name="Tsui H.-C.T."/>
            <person name="Winkler M.E."/>
        </authorList>
    </citation>
    <scope>NUCLEOTIDE SEQUENCE</scope>
</reference>
<organism evidence="2">
    <name type="scientific">marine metagenome</name>
    <dbReference type="NCBI Taxonomy" id="408172"/>
    <lineage>
        <taxon>unclassified sequences</taxon>
        <taxon>metagenomes</taxon>
        <taxon>ecological metagenomes</taxon>
    </lineage>
</organism>
<dbReference type="AlphaFoldDB" id="A0A382PYY8"/>
<proteinExistence type="predicted"/>
<name>A0A382PYY8_9ZZZZ</name>
<protein>
    <submittedName>
        <fullName evidence="2">Uncharacterized protein</fullName>
    </submittedName>
</protein>
<accession>A0A382PYY8</accession>
<evidence type="ECO:0000313" key="2">
    <source>
        <dbReference type="EMBL" id="SVC77895.1"/>
    </source>
</evidence>
<gene>
    <name evidence="2" type="ORF">METZ01_LOCUS330749</name>
</gene>
<evidence type="ECO:0000256" key="1">
    <source>
        <dbReference type="SAM" id="MobiDB-lite"/>
    </source>
</evidence>
<dbReference type="EMBL" id="UINC01110406">
    <property type="protein sequence ID" value="SVC77895.1"/>
    <property type="molecule type" value="Genomic_DNA"/>
</dbReference>
<sequence>MLMPESGPIEDGTRERNRIFNPKGTGF</sequence>